<dbReference type="Proteomes" id="UP000428333">
    <property type="component" value="Linkage Group LG08"/>
</dbReference>
<feature type="non-terminal residue" evidence="1">
    <location>
        <position position="1"/>
    </location>
</feature>
<accession>A0A6A4L9D0</accession>
<comment type="caution">
    <text evidence="1">The sequence shown here is derived from an EMBL/GenBank/DDBJ whole genome shotgun (WGS) entry which is preliminary data.</text>
</comment>
<dbReference type="PANTHER" id="PTHR46782:SF2">
    <property type="entry name" value="OS07G0545900 PROTEIN"/>
    <property type="match status" value="1"/>
</dbReference>
<evidence type="ECO:0000313" key="2">
    <source>
        <dbReference type="Proteomes" id="UP000428333"/>
    </source>
</evidence>
<reference evidence="1 2" key="1">
    <citation type="journal article" date="2019" name="Genome Biol. Evol.">
        <title>The Rhododendron genome and chromosomal organization provide insight into shared whole-genome duplications across the heath family (Ericaceae).</title>
        <authorList>
            <person name="Soza V.L."/>
            <person name="Lindsley D."/>
            <person name="Waalkes A."/>
            <person name="Ramage E."/>
            <person name="Patwardhan R.P."/>
            <person name="Burton J.N."/>
            <person name="Adey A."/>
            <person name="Kumar A."/>
            <person name="Qiu R."/>
            <person name="Shendure J."/>
            <person name="Hall B."/>
        </authorList>
    </citation>
    <scope>NUCLEOTIDE SEQUENCE [LARGE SCALE GENOMIC DNA]</scope>
    <source>
        <strain evidence="1">RSF 1966-606</strain>
    </source>
</reference>
<organism evidence="1 2">
    <name type="scientific">Rhododendron williamsianum</name>
    <dbReference type="NCBI Taxonomy" id="262921"/>
    <lineage>
        <taxon>Eukaryota</taxon>
        <taxon>Viridiplantae</taxon>
        <taxon>Streptophyta</taxon>
        <taxon>Embryophyta</taxon>
        <taxon>Tracheophyta</taxon>
        <taxon>Spermatophyta</taxon>
        <taxon>Magnoliopsida</taxon>
        <taxon>eudicotyledons</taxon>
        <taxon>Gunneridae</taxon>
        <taxon>Pentapetalae</taxon>
        <taxon>asterids</taxon>
        <taxon>Ericales</taxon>
        <taxon>Ericaceae</taxon>
        <taxon>Ericoideae</taxon>
        <taxon>Rhodoreae</taxon>
        <taxon>Rhododendron</taxon>
    </lineage>
</organism>
<name>A0A6A4L9D0_9ERIC</name>
<dbReference type="OrthoDB" id="2014168at2759"/>
<keyword evidence="2" id="KW-1185">Reference proteome</keyword>
<dbReference type="AlphaFoldDB" id="A0A6A4L9D0"/>
<protein>
    <recommendedName>
        <fullName evidence="3">Pentacotripeptide-repeat region of PRORP domain-containing protein</fullName>
    </recommendedName>
</protein>
<sequence>MAIFSGQSPMSFELSSIGKKQVVLDEDQWSKPFARVADISMVNPSRSQGQPLSNSKAIEKKVIKKVGKKEHHLWQKRDSAGSGQKALNLVRIVSGLPNEKEAVYGALDKWTAWETEFPLIAASKALRMLRKRSRWIRVIQVAKWMLGKGQGATMGTYDTLLLAFDMDQRVDEAESLWNMILHTHTRSISKQLFARMISLYDHHNIPEKIIEVFADMEELGVKPDEDTVRKVACAFQNLGQVDNQKLVLRKYLKLHFAETMGRMVSWVKESRLSYRGSFLPCFNNLEADSTSGKILPTQHFVPIGLFIYKHQEFERNINVAKLKVLI</sequence>
<dbReference type="PANTHER" id="PTHR46782">
    <property type="entry name" value="OS01G0757700 PROTEIN"/>
    <property type="match status" value="1"/>
</dbReference>
<dbReference type="EMBL" id="QEFC01002090">
    <property type="protein sequence ID" value="KAE9454900.1"/>
    <property type="molecule type" value="Genomic_DNA"/>
</dbReference>
<proteinExistence type="predicted"/>
<evidence type="ECO:0008006" key="3">
    <source>
        <dbReference type="Google" id="ProtNLM"/>
    </source>
</evidence>
<dbReference type="Gene3D" id="1.25.40.10">
    <property type="entry name" value="Tetratricopeptide repeat domain"/>
    <property type="match status" value="1"/>
</dbReference>
<dbReference type="InterPro" id="IPR044646">
    <property type="entry name" value="EMB1417-like"/>
</dbReference>
<gene>
    <name evidence="1" type="ORF">C3L33_13198</name>
</gene>
<evidence type="ECO:0000313" key="1">
    <source>
        <dbReference type="EMBL" id="KAE9454900.1"/>
    </source>
</evidence>
<dbReference type="InterPro" id="IPR011990">
    <property type="entry name" value="TPR-like_helical_dom_sf"/>
</dbReference>